<dbReference type="PANTHER" id="PTHR30329">
    <property type="entry name" value="STATOR ELEMENT OF FLAGELLAR MOTOR COMPLEX"/>
    <property type="match status" value="1"/>
</dbReference>
<dbReference type="InterPro" id="IPR006665">
    <property type="entry name" value="OmpA-like"/>
</dbReference>
<evidence type="ECO:0000313" key="12">
    <source>
        <dbReference type="Proteomes" id="UP001413721"/>
    </source>
</evidence>
<dbReference type="SUPFAM" id="SSF103088">
    <property type="entry name" value="OmpA-like"/>
    <property type="match status" value="1"/>
</dbReference>
<evidence type="ECO:0000256" key="3">
    <source>
        <dbReference type="ARBA" id="ARBA00022475"/>
    </source>
</evidence>
<dbReference type="Pfam" id="PF00691">
    <property type="entry name" value="OmpA"/>
    <property type="match status" value="1"/>
</dbReference>
<keyword evidence="11" id="KW-0966">Cell projection</keyword>
<keyword evidence="11" id="KW-0969">Cilium</keyword>
<dbReference type="Proteomes" id="UP001413721">
    <property type="component" value="Unassembled WGS sequence"/>
</dbReference>
<dbReference type="InterPro" id="IPR025713">
    <property type="entry name" value="MotB-like_N_dom"/>
</dbReference>
<evidence type="ECO:0000256" key="7">
    <source>
        <dbReference type="PROSITE-ProRule" id="PRU00473"/>
    </source>
</evidence>
<dbReference type="Pfam" id="PF13677">
    <property type="entry name" value="MotB_plug"/>
    <property type="match status" value="1"/>
</dbReference>
<keyword evidence="5 9" id="KW-1133">Transmembrane helix</keyword>
<feature type="domain" description="OmpA-like" evidence="10">
    <location>
        <begin position="132"/>
        <end position="254"/>
    </location>
</feature>
<comment type="similarity">
    <text evidence="2">Belongs to the MotB family.</text>
</comment>
<evidence type="ECO:0000313" key="11">
    <source>
        <dbReference type="EMBL" id="MEN2988519.1"/>
    </source>
</evidence>
<gene>
    <name evidence="11" type="ORF">WG926_09405</name>
</gene>
<comment type="caution">
    <text evidence="11">The sequence shown here is derived from an EMBL/GenBank/DDBJ whole genome shotgun (WGS) entry which is preliminary data.</text>
</comment>
<dbReference type="RefSeq" id="WP_345937206.1">
    <property type="nucleotide sequence ID" value="NZ_JBBKTW010000003.1"/>
</dbReference>
<evidence type="ECO:0000256" key="2">
    <source>
        <dbReference type="ARBA" id="ARBA00008914"/>
    </source>
</evidence>
<dbReference type="PANTHER" id="PTHR30329:SF21">
    <property type="entry name" value="LIPOPROTEIN YIAD-RELATED"/>
    <property type="match status" value="1"/>
</dbReference>
<dbReference type="CDD" id="cd07185">
    <property type="entry name" value="OmpA_C-like"/>
    <property type="match status" value="1"/>
</dbReference>
<evidence type="ECO:0000256" key="5">
    <source>
        <dbReference type="ARBA" id="ARBA00022989"/>
    </source>
</evidence>
<evidence type="ECO:0000256" key="6">
    <source>
        <dbReference type="ARBA" id="ARBA00023136"/>
    </source>
</evidence>
<proteinExistence type="inferred from homology"/>
<keyword evidence="6 7" id="KW-0472">Membrane</keyword>
<reference evidence="11 12" key="1">
    <citation type="submission" date="2024-03" db="EMBL/GenBank/DDBJ databases">
        <title>High-quality draft genome sequencing of Tistrella sp. BH-R2-4.</title>
        <authorList>
            <person name="Dong C."/>
        </authorList>
    </citation>
    <scope>NUCLEOTIDE SEQUENCE [LARGE SCALE GENOMIC DNA]</scope>
    <source>
        <strain evidence="11 12">BH-R2-4</strain>
    </source>
</reference>
<dbReference type="Gene3D" id="3.30.1330.60">
    <property type="entry name" value="OmpA-like domain"/>
    <property type="match status" value="1"/>
</dbReference>
<keyword evidence="3" id="KW-1003">Cell membrane</keyword>
<evidence type="ECO:0000256" key="1">
    <source>
        <dbReference type="ARBA" id="ARBA00004162"/>
    </source>
</evidence>
<accession>A0ABU9YI92</accession>
<dbReference type="InterPro" id="IPR036737">
    <property type="entry name" value="OmpA-like_sf"/>
</dbReference>
<name>A0ABU9YI92_9PROT</name>
<evidence type="ECO:0000256" key="9">
    <source>
        <dbReference type="SAM" id="Phobius"/>
    </source>
</evidence>
<protein>
    <submittedName>
        <fullName evidence="11">Flagellar motor protein MotB</fullName>
    </submittedName>
</protein>
<evidence type="ECO:0000256" key="8">
    <source>
        <dbReference type="SAM" id="MobiDB-lite"/>
    </source>
</evidence>
<evidence type="ECO:0000256" key="4">
    <source>
        <dbReference type="ARBA" id="ARBA00022692"/>
    </source>
</evidence>
<dbReference type="InterPro" id="IPR050330">
    <property type="entry name" value="Bact_OuterMem_StrucFunc"/>
</dbReference>
<dbReference type="EMBL" id="JBBKTW010000003">
    <property type="protein sequence ID" value="MEN2988519.1"/>
    <property type="molecule type" value="Genomic_DNA"/>
</dbReference>
<feature type="transmembrane region" description="Helical" evidence="9">
    <location>
        <begin position="35"/>
        <end position="55"/>
    </location>
</feature>
<organism evidence="11 12">
    <name type="scientific">Tistrella arctica</name>
    <dbReference type="NCBI Taxonomy" id="3133430"/>
    <lineage>
        <taxon>Bacteria</taxon>
        <taxon>Pseudomonadati</taxon>
        <taxon>Pseudomonadota</taxon>
        <taxon>Alphaproteobacteria</taxon>
        <taxon>Geminicoccales</taxon>
        <taxon>Geminicoccaceae</taxon>
        <taxon>Tistrella</taxon>
    </lineage>
</organism>
<dbReference type="PROSITE" id="PS51123">
    <property type="entry name" value="OMPA_2"/>
    <property type="match status" value="1"/>
</dbReference>
<keyword evidence="12" id="KW-1185">Reference proteome</keyword>
<keyword evidence="4 9" id="KW-0812">Transmembrane</keyword>
<evidence type="ECO:0000259" key="10">
    <source>
        <dbReference type="PROSITE" id="PS51123"/>
    </source>
</evidence>
<feature type="region of interest" description="Disordered" evidence="8">
    <location>
        <begin position="1"/>
        <end position="26"/>
    </location>
</feature>
<sequence>MKQPQRTTPARPIDAHPIEDDADSPVHGAPAKADWMYTFADLVSLLLTFFVMLFAMSSLQDDRFREVANSLGARLNLTQSVPAPQPSASVDMPSVLIPRAVDLDYLRRIIGAKLAQLPAPEKINDLELVHANGRVTLSLPADTLFAPGSAALLPAGRRSLILLGESLSVFANRITVEGHTDPVRIETDRYPSNWELSIDRAATVARVLRQSGYTRTIATYGHGSSRFDDVDIRLPRDQRYARSRRVDVVIDEPEAEGFGS</sequence>
<comment type="subcellular location">
    <subcellularLocation>
        <location evidence="1">Cell membrane</location>
        <topology evidence="1">Single-pass membrane protein</topology>
    </subcellularLocation>
</comment>
<keyword evidence="11" id="KW-0282">Flagellum</keyword>